<feature type="domain" description="CWH43-like N-terminal" evidence="7">
    <location>
        <begin position="121"/>
        <end position="361"/>
    </location>
</feature>
<feature type="transmembrane region" description="Helical" evidence="6">
    <location>
        <begin position="121"/>
        <end position="143"/>
    </location>
</feature>
<feature type="transmembrane region" description="Helical" evidence="6">
    <location>
        <begin position="168"/>
        <end position="189"/>
    </location>
</feature>
<evidence type="ECO:0000256" key="2">
    <source>
        <dbReference type="ARBA" id="ARBA00006565"/>
    </source>
</evidence>
<sequence length="475" mass="53246">MTPSGQNVMRKIPPQTRLLKRRSCVCGFVKLFVCHQCEERCLAEHNSGNKNGITAKPSQLDCPYRIKRTLGSNNFSSFAPCCADQSSLTDSRRRRDSMLTTSTGCQDREQSRNGFCGPLSWSFFPILISITTSVGFVVTYTFAKTNCHIERWIFPYLSYTGTENPESMIFGLILNIEGFFGLIVVFLAWRFYRHMGQTNCLNSLALVLGSLSCFGVIMVGNFQVTKAKVPHYIGAGLAFIIGTGYGVVSSILSRRSFKVAHPKMKYSVCVGGLRLACALLMVTALILLSCVGMYKKLSERNRTKEINLNETRMLPDGSCRDLLSKIPLHVQYVDLLGSITEWVLTACLLICLSLYTYEFRAFQNVKVVLYARGGQLRCDNNNCSKPIRQKDEVVVVTEDRRDHHHETKSLNDSNFSDCENARISETNTLIFSDTSYKSSSLCSDPPEDILCARENSQALLIVNEQDSTHSDNFVV</sequence>
<evidence type="ECO:0000256" key="6">
    <source>
        <dbReference type="SAM" id="Phobius"/>
    </source>
</evidence>
<organism evidence="8">
    <name type="scientific">Phallusia mammillata</name>
    <dbReference type="NCBI Taxonomy" id="59560"/>
    <lineage>
        <taxon>Eukaryota</taxon>
        <taxon>Metazoa</taxon>
        <taxon>Chordata</taxon>
        <taxon>Tunicata</taxon>
        <taxon>Ascidiacea</taxon>
        <taxon>Phlebobranchia</taxon>
        <taxon>Ascidiidae</taxon>
        <taxon>Phallusia</taxon>
    </lineage>
</organism>
<comment type="similarity">
    <text evidence="2">Belongs to the DRAM/TMEM150 family.</text>
</comment>
<dbReference type="Pfam" id="PF10277">
    <property type="entry name" value="Frag1"/>
    <property type="match status" value="1"/>
</dbReference>
<name>A0A6F9DVZ9_9ASCI</name>
<dbReference type="PANTHER" id="PTHR21324">
    <property type="entry name" value="FASTING-INDUCIBLE INTEGRAL MEMBRANE PROTEIN TM6P1-RELATED"/>
    <property type="match status" value="1"/>
</dbReference>
<protein>
    <submittedName>
        <fullName evidence="8">Transmembrane protein 150B</fullName>
    </submittedName>
</protein>
<comment type="subcellular location">
    <subcellularLocation>
        <location evidence="1">Endomembrane system</location>
        <topology evidence="1">Multi-pass membrane protein</topology>
    </subcellularLocation>
</comment>
<feature type="transmembrane region" description="Helical" evidence="6">
    <location>
        <begin position="335"/>
        <end position="357"/>
    </location>
</feature>
<dbReference type="EMBL" id="LR791183">
    <property type="protein sequence ID" value="CAB3267045.1"/>
    <property type="molecule type" value="mRNA"/>
</dbReference>
<keyword evidence="3 6" id="KW-0812">Transmembrane</keyword>
<evidence type="ECO:0000256" key="3">
    <source>
        <dbReference type="ARBA" id="ARBA00022692"/>
    </source>
</evidence>
<dbReference type="GO" id="GO:0012505">
    <property type="term" value="C:endomembrane system"/>
    <property type="evidence" value="ECO:0007669"/>
    <property type="project" value="UniProtKB-SubCell"/>
</dbReference>
<reference evidence="8" key="1">
    <citation type="submission" date="2020-04" db="EMBL/GenBank/DDBJ databases">
        <authorList>
            <person name="Neveu A P."/>
        </authorList>
    </citation>
    <scope>NUCLEOTIDE SEQUENCE</scope>
    <source>
        <tissue evidence="8">Whole embryo</tissue>
    </source>
</reference>
<keyword evidence="4 6" id="KW-1133">Transmembrane helix</keyword>
<dbReference type="InterPro" id="IPR050911">
    <property type="entry name" value="DRAM/TMEM150_Autophagy_Mod"/>
</dbReference>
<feature type="transmembrane region" description="Helical" evidence="6">
    <location>
        <begin position="273"/>
        <end position="294"/>
    </location>
</feature>
<evidence type="ECO:0000259" key="7">
    <source>
        <dbReference type="Pfam" id="PF10277"/>
    </source>
</evidence>
<gene>
    <name evidence="8" type="primary">Tmem150b</name>
</gene>
<dbReference type="PANTHER" id="PTHR21324:SF18">
    <property type="entry name" value="DNA DAMAGE-REGULATED AUTOPHAGY MODULATOR PROTEIN 1-LIKE"/>
    <property type="match status" value="1"/>
</dbReference>
<proteinExistence type="evidence at transcript level"/>
<evidence type="ECO:0000313" key="8">
    <source>
        <dbReference type="EMBL" id="CAB3267045.1"/>
    </source>
</evidence>
<accession>A0A6F9DVZ9</accession>
<evidence type="ECO:0000256" key="5">
    <source>
        <dbReference type="ARBA" id="ARBA00023136"/>
    </source>
</evidence>
<evidence type="ECO:0000256" key="4">
    <source>
        <dbReference type="ARBA" id="ARBA00022989"/>
    </source>
</evidence>
<dbReference type="InterPro" id="IPR019402">
    <property type="entry name" value="CWH43_N"/>
</dbReference>
<keyword evidence="5 6" id="KW-0472">Membrane</keyword>
<dbReference type="AlphaFoldDB" id="A0A6F9DVZ9"/>
<feature type="transmembrane region" description="Helical" evidence="6">
    <location>
        <begin position="201"/>
        <end position="220"/>
    </location>
</feature>
<evidence type="ECO:0000256" key="1">
    <source>
        <dbReference type="ARBA" id="ARBA00004127"/>
    </source>
</evidence>
<feature type="transmembrane region" description="Helical" evidence="6">
    <location>
        <begin position="232"/>
        <end position="252"/>
    </location>
</feature>